<dbReference type="PANTHER" id="PTHR44329:SF214">
    <property type="entry name" value="PROTEIN KINASE DOMAIN-CONTAINING PROTEIN"/>
    <property type="match status" value="1"/>
</dbReference>
<dbReference type="GO" id="GO:0004674">
    <property type="term" value="F:protein serine/threonine kinase activity"/>
    <property type="evidence" value="ECO:0007669"/>
    <property type="project" value="TreeGrafter"/>
</dbReference>
<dbReference type="AlphaFoldDB" id="A0A2J8AG68"/>
<dbReference type="InterPro" id="IPR011009">
    <property type="entry name" value="Kinase-like_dom_sf"/>
</dbReference>
<dbReference type="EMBL" id="PGGS01000028">
    <property type="protein sequence ID" value="PNH11514.1"/>
    <property type="molecule type" value="Genomic_DNA"/>
</dbReference>
<dbReference type="GO" id="GO:0005524">
    <property type="term" value="F:ATP binding"/>
    <property type="evidence" value="ECO:0007669"/>
    <property type="project" value="UniProtKB-UniRule"/>
</dbReference>
<accession>A0A2J8AG68</accession>
<dbReference type="InterPro" id="IPR001245">
    <property type="entry name" value="Ser-Thr/Tyr_kinase_cat_dom"/>
</dbReference>
<dbReference type="OrthoDB" id="339325at2759"/>
<keyword evidence="1" id="KW-0547">Nucleotide-binding</keyword>
<evidence type="ECO:0000256" key="1">
    <source>
        <dbReference type="PROSITE-ProRule" id="PRU10141"/>
    </source>
</evidence>
<dbReference type="PANTHER" id="PTHR44329">
    <property type="entry name" value="SERINE/THREONINE-PROTEIN KINASE TNNI3K-RELATED"/>
    <property type="match status" value="1"/>
</dbReference>
<evidence type="ECO:0000259" key="2">
    <source>
        <dbReference type="PROSITE" id="PS50011"/>
    </source>
</evidence>
<dbReference type="Pfam" id="PF07714">
    <property type="entry name" value="PK_Tyr_Ser-Thr"/>
    <property type="match status" value="1"/>
</dbReference>
<dbReference type="InterPro" id="IPR051681">
    <property type="entry name" value="Ser/Thr_Kinases-Pseudokinases"/>
</dbReference>
<dbReference type="Gene3D" id="1.10.510.10">
    <property type="entry name" value="Transferase(Phosphotransferase) domain 1"/>
    <property type="match status" value="1"/>
</dbReference>
<reference evidence="3 4" key="1">
    <citation type="journal article" date="2017" name="Mol. Biol. Evol.">
        <title>The 4-celled Tetrabaena socialis nuclear genome reveals the essential components for genetic control of cell number at the origin of multicellularity in the volvocine lineage.</title>
        <authorList>
            <person name="Featherston J."/>
            <person name="Arakaki Y."/>
            <person name="Hanschen E.R."/>
            <person name="Ferris P.J."/>
            <person name="Michod R.E."/>
            <person name="Olson B.J.S.C."/>
            <person name="Nozaki H."/>
            <person name="Durand P.M."/>
        </authorList>
    </citation>
    <scope>NUCLEOTIDE SEQUENCE [LARGE SCALE GENOMIC DNA]</scope>
    <source>
        <strain evidence="3 4">NIES-571</strain>
    </source>
</reference>
<dbReference type="PROSITE" id="PS50011">
    <property type="entry name" value="PROTEIN_KINASE_DOM"/>
    <property type="match status" value="1"/>
</dbReference>
<dbReference type="InterPro" id="IPR000719">
    <property type="entry name" value="Prot_kinase_dom"/>
</dbReference>
<feature type="domain" description="Protein kinase" evidence="2">
    <location>
        <begin position="57"/>
        <end position="194"/>
    </location>
</feature>
<dbReference type="SUPFAM" id="SSF56112">
    <property type="entry name" value="Protein kinase-like (PK-like)"/>
    <property type="match status" value="1"/>
</dbReference>
<evidence type="ECO:0000313" key="3">
    <source>
        <dbReference type="EMBL" id="PNH11514.1"/>
    </source>
</evidence>
<gene>
    <name evidence="3" type="ORF">TSOC_001608</name>
</gene>
<comment type="caution">
    <text evidence="3">The sequence shown here is derived from an EMBL/GenBank/DDBJ whole genome shotgun (WGS) entry which is preliminary data.</text>
</comment>
<evidence type="ECO:0000313" key="4">
    <source>
        <dbReference type="Proteomes" id="UP000236333"/>
    </source>
</evidence>
<proteinExistence type="predicted"/>
<protein>
    <submittedName>
        <fullName evidence="3">Putative serine/threonine-protein kinase</fullName>
    </submittedName>
</protein>
<dbReference type="InterPro" id="IPR017441">
    <property type="entry name" value="Protein_kinase_ATP_BS"/>
</dbReference>
<keyword evidence="4" id="KW-1185">Reference proteome</keyword>
<organism evidence="3 4">
    <name type="scientific">Tetrabaena socialis</name>
    <dbReference type="NCBI Taxonomy" id="47790"/>
    <lineage>
        <taxon>Eukaryota</taxon>
        <taxon>Viridiplantae</taxon>
        <taxon>Chlorophyta</taxon>
        <taxon>core chlorophytes</taxon>
        <taxon>Chlorophyceae</taxon>
        <taxon>CS clade</taxon>
        <taxon>Chlamydomonadales</taxon>
        <taxon>Tetrabaenaceae</taxon>
        <taxon>Tetrabaena</taxon>
    </lineage>
</organism>
<keyword evidence="3" id="KW-0418">Kinase</keyword>
<sequence length="194" mass="20243">MCIQVVAGTDSTAAFFDCDPDEITSGGIGGTSAGLAGSYTPPCNDGSTADGTVDVVRLLPVVLGKGSFGRVYEGTYRGQRVAVKQVLDLSDGVDGATLEVLQASFAQELEVLGRCEHPNILRILAACLTPPRPCLVMELMDTSLDKMLHGKLLPLPLVLHIASEIALGLAYLHPTSKFAWFASTTSVGSSSSSS</sequence>
<keyword evidence="3" id="KW-0808">Transferase</keyword>
<dbReference type="PROSITE" id="PS00107">
    <property type="entry name" value="PROTEIN_KINASE_ATP"/>
    <property type="match status" value="1"/>
</dbReference>
<name>A0A2J8AG68_9CHLO</name>
<keyword evidence="1" id="KW-0067">ATP-binding</keyword>
<feature type="binding site" evidence="1">
    <location>
        <position position="84"/>
    </location>
    <ligand>
        <name>ATP</name>
        <dbReference type="ChEBI" id="CHEBI:30616"/>
    </ligand>
</feature>
<dbReference type="Proteomes" id="UP000236333">
    <property type="component" value="Unassembled WGS sequence"/>
</dbReference>